<reference evidence="10" key="1">
    <citation type="submission" date="2016-03" db="EMBL/GenBank/DDBJ databases">
        <authorList>
            <person name="Guldener U."/>
        </authorList>
    </citation>
    <scope>NUCLEOTIDE SEQUENCE [LARGE SCALE GENOMIC DNA]</scope>
    <source>
        <strain evidence="10">04CH-RAC-A.6.1</strain>
    </source>
</reference>
<evidence type="ECO:0000256" key="5">
    <source>
        <dbReference type="ARBA" id="ARBA00023180"/>
    </source>
</evidence>
<feature type="domain" description="Glycoside hydrolase family 65 N-terminal" evidence="8">
    <location>
        <begin position="52"/>
        <end position="319"/>
    </location>
</feature>
<evidence type="ECO:0000313" key="10">
    <source>
        <dbReference type="Proteomes" id="UP000178912"/>
    </source>
</evidence>
<comment type="catalytic activity">
    <reaction evidence="1">
        <text>alpha,alpha-trehalose + H2O = alpha-D-glucose + beta-D-glucose</text>
        <dbReference type="Rhea" id="RHEA:32675"/>
        <dbReference type="ChEBI" id="CHEBI:15377"/>
        <dbReference type="ChEBI" id="CHEBI:15903"/>
        <dbReference type="ChEBI" id="CHEBI:16551"/>
        <dbReference type="ChEBI" id="CHEBI:17925"/>
        <dbReference type="EC" id="3.2.1.28"/>
    </reaction>
</comment>
<evidence type="ECO:0000259" key="7">
    <source>
        <dbReference type="Pfam" id="PF03632"/>
    </source>
</evidence>
<dbReference type="InterPro" id="IPR037018">
    <property type="entry name" value="GH65_N"/>
</dbReference>
<evidence type="ECO:0000256" key="3">
    <source>
        <dbReference type="ARBA" id="ARBA00012757"/>
    </source>
</evidence>
<keyword evidence="5" id="KW-0325">Glycoprotein</keyword>
<dbReference type="GO" id="GO:0009277">
    <property type="term" value="C:fungal-type cell wall"/>
    <property type="evidence" value="ECO:0007669"/>
    <property type="project" value="TreeGrafter"/>
</dbReference>
<dbReference type="Pfam" id="PF03636">
    <property type="entry name" value="Glyco_hydro_65N"/>
    <property type="match status" value="1"/>
</dbReference>
<gene>
    <name evidence="9" type="ORF">RAG0_08666</name>
</gene>
<feature type="domain" description="Glycoside hydrolase family 65 central catalytic" evidence="7">
    <location>
        <begin position="389"/>
        <end position="578"/>
    </location>
</feature>
<evidence type="ECO:0000256" key="4">
    <source>
        <dbReference type="ARBA" id="ARBA00022801"/>
    </source>
</evidence>
<name>A0A1E1KUV1_9HELO</name>
<keyword evidence="4" id="KW-0378">Hydrolase</keyword>
<sequence length="999" mass="108600">MVGLMKAWEVAASLTVVLCTGVSAVTDFSPLSGISDWDQSDWSLTANTFIPGQFQSRLSLSNGYTGASLAAAGPFFEVDVNQTDASGTQPSNGWPLYSTRISFATIAGFFDVQQNASGTNYPWLNQYGWESFIAGIPHPSAIVFKFGDDYLDATVSNKTIANFSSKISFKTGVAEWAYTWTPETCGATFNVSYQAIYSRERPNVLAVKATIIPSGDISGTVTDLLDGRSAVRSYLNLKGLDKNSNIVYTSVHPEGLSNVTAWIVSGANFSNGYSDLASRAVADGSFVGMNETTMGQTYNISLKAGEPATFYKYVGIASNDKFADAEATARTSQKLAEQAGWDTLATEHAEAWGKIMTESAIDNFTDPITGQLPDSPDIKLLQIASVANAFYLLQALQPDGSGLNDESISVGGLVSDSYAGLRFWDADYWMAAGLNIAFPGWSKQISNLRIKQYAQALANAAFNNFPNGSALYSWTTGRYGNCTGTGPCVDYQYHLNHDIAFNLIQEYNITKNETWFNNGPKQIIESVATSVSNLLKLNSTTQKYDIYNMTDPDEYANNIDNGAFTLASSSELLKHANELRFERGEPINETWKTQADNVAYPVADSMITLEYSTMNNSAAVKQADIVLINYPLVYSRNYTATQKLLDLDYYANRQSPDGPAMTYSIFAINANELSPSGCSAYTYTQNGFEPYLRAPWYQFSEQVNDDPDTNGNTKPAFPFLTGHGGANQVIPFGYLGIRTTQSQLFIDPSLPPQIPYVKVRTFYYAGATFTATMNSTHTNLTRLATGSSVKVVDVSANTIVGVLVASHNLELPPTTYTIAINQTITVPNRLYWQEVTSEGNINQCLPVISDSRYAQGQFPFAAIDGATATRWQPINNETASITINMTTTPPQLISSIRFDWGLRPARSAVVYLGNSTSDVADTTNEVEIMIHGIEPNQPFDAAAAANGTDEVLPVQGNVTSFSVVGGQWSGNYVRLVIEGCWEEDGDGATVGEFELIASS</sequence>
<comment type="similarity">
    <text evidence="2">Belongs to the glycosyl hydrolase 65 family.</text>
</comment>
<dbReference type="InterPro" id="IPR005196">
    <property type="entry name" value="Glyco_hydro_65_N"/>
</dbReference>
<dbReference type="InterPro" id="IPR011013">
    <property type="entry name" value="Gal_mutarotase_sf_dom"/>
</dbReference>
<dbReference type="InterPro" id="IPR012341">
    <property type="entry name" value="6hp_glycosidase-like_sf"/>
</dbReference>
<dbReference type="PANTHER" id="PTHR11051:SF8">
    <property type="entry name" value="PROTEIN-GLUCOSYLGALACTOSYLHYDROXYLYSINE GLUCOSIDASE"/>
    <property type="match status" value="1"/>
</dbReference>
<dbReference type="AlphaFoldDB" id="A0A1E1KUV1"/>
<dbReference type="Gene3D" id="1.50.10.10">
    <property type="match status" value="1"/>
</dbReference>
<dbReference type="GO" id="GO:0005993">
    <property type="term" value="P:trehalose catabolic process"/>
    <property type="evidence" value="ECO:0007669"/>
    <property type="project" value="TreeGrafter"/>
</dbReference>
<feature type="signal peptide" evidence="6">
    <location>
        <begin position="1"/>
        <end position="24"/>
    </location>
</feature>
<dbReference type="GO" id="GO:0030246">
    <property type="term" value="F:carbohydrate binding"/>
    <property type="evidence" value="ECO:0007669"/>
    <property type="project" value="InterPro"/>
</dbReference>
<feature type="chain" id="PRO_5009446387" description="alpha,alpha-trehalase" evidence="6">
    <location>
        <begin position="25"/>
        <end position="999"/>
    </location>
</feature>
<dbReference type="SUPFAM" id="SSF74650">
    <property type="entry name" value="Galactose mutarotase-like"/>
    <property type="match status" value="1"/>
</dbReference>
<organism evidence="9 10">
    <name type="scientific">Rhynchosporium agropyri</name>
    <dbReference type="NCBI Taxonomy" id="914238"/>
    <lineage>
        <taxon>Eukaryota</taxon>
        <taxon>Fungi</taxon>
        <taxon>Dikarya</taxon>
        <taxon>Ascomycota</taxon>
        <taxon>Pezizomycotina</taxon>
        <taxon>Leotiomycetes</taxon>
        <taxon>Helotiales</taxon>
        <taxon>Ploettnerulaceae</taxon>
        <taxon>Rhynchosporium</taxon>
    </lineage>
</organism>
<dbReference type="PANTHER" id="PTHR11051">
    <property type="entry name" value="GLYCOSYL HYDROLASE-RELATED"/>
    <property type="match status" value="1"/>
</dbReference>
<evidence type="ECO:0000256" key="1">
    <source>
        <dbReference type="ARBA" id="ARBA00001576"/>
    </source>
</evidence>
<dbReference type="SUPFAM" id="SSF48208">
    <property type="entry name" value="Six-hairpin glycosidases"/>
    <property type="match status" value="1"/>
</dbReference>
<dbReference type="GO" id="GO:0004555">
    <property type="term" value="F:alpha,alpha-trehalase activity"/>
    <property type="evidence" value="ECO:0007669"/>
    <property type="project" value="UniProtKB-EC"/>
</dbReference>
<protein>
    <recommendedName>
        <fullName evidence="3">alpha,alpha-trehalase</fullName>
        <ecNumber evidence="3">3.2.1.28</ecNumber>
    </recommendedName>
</protein>
<keyword evidence="10" id="KW-1185">Reference proteome</keyword>
<dbReference type="InterPro" id="IPR008928">
    <property type="entry name" value="6-hairpin_glycosidase_sf"/>
</dbReference>
<evidence type="ECO:0000259" key="8">
    <source>
        <dbReference type="Pfam" id="PF03636"/>
    </source>
</evidence>
<evidence type="ECO:0000256" key="6">
    <source>
        <dbReference type="SAM" id="SignalP"/>
    </source>
</evidence>
<keyword evidence="6" id="KW-0732">Signal</keyword>
<accession>A0A1E1KUV1</accession>
<dbReference type="Pfam" id="PF03632">
    <property type="entry name" value="Glyco_hydro_65m"/>
    <property type="match status" value="1"/>
</dbReference>
<evidence type="ECO:0000256" key="2">
    <source>
        <dbReference type="ARBA" id="ARBA00006768"/>
    </source>
</evidence>
<dbReference type="InterPro" id="IPR005195">
    <property type="entry name" value="Glyco_hydro_65_M"/>
</dbReference>
<dbReference type="FunFam" id="1.50.10.10:FF:000032">
    <property type="entry name" value="Vacuolar acid trehalase"/>
    <property type="match status" value="1"/>
</dbReference>
<dbReference type="Gene3D" id="2.70.98.40">
    <property type="entry name" value="Glycoside hydrolase, family 65, N-terminal domain"/>
    <property type="match status" value="1"/>
</dbReference>
<evidence type="ECO:0000313" key="9">
    <source>
        <dbReference type="EMBL" id="CZT00754.1"/>
    </source>
</evidence>
<proteinExistence type="inferred from homology"/>
<dbReference type="Proteomes" id="UP000178912">
    <property type="component" value="Unassembled WGS sequence"/>
</dbReference>
<dbReference type="OrthoDB" id="200349at2759"/>
<dbReference type="EC" id="3.2.1.28" evidence="3"/>
<dbReference type="EMBL" id="FJUX01000047">
    <property type="protein sequence ID" value="CZT00754.1"/>
    <property type="molecule type" value="Genomic_DNA"/>
</dbReference>